<keyword evidence="2" id="KW-1015">Disulfide bond</keyword>
<evidence type="ECO:0000256" key="1">
    <source>
        <dbReference type="ARBA" id="ARBA00022729"/>
    </source>
</evidence>
<dbReference type="AlphaFoldDB" id="A0A9P0GRR0"/>
<evidence type="ECO:0000256" key="3">
    <source>
        <dbReference type="SAM" id="MobiDB-lite"/>
    </source>
</evidence>
<keyword evidence="8" id="KW-1185">Reference proteome</keyword>
<evidence type="ECO:0000256" key="2">
    <source>
        <dbReference type="ARBA" id="ARBA00023157"/>
    </source>
</evidence>
<keyword evidence="4" id="KW-1133">Transmembrane helix</keyword>
<proteinExistence type="predicted"/>
<organism evidence="7 8">
    <name type="scientific">Phaedon cochleariae</name>
    <name type="common">Mustard beetle</name>
    <dbReference type="NCBI Taxonomy" id="80249"/>
    <lineage>
        <taxon>Eukaryota</taxon>
        <taxon>Metazoa</taxon>
        <taxon>Ecdysozoa</taxon>
        <taxon>Arthropoda</taxon>
        <taxon>Hexapoda</taxon>
        <taxon>Insecta</taxon>
        <taxon>Pterygota</taxon>
        <taxon>Neoptera</taxon>
        <taxon>Endopterygota</taxon>
        <taxon>Coleoptera</taxon>
        <taxon>Polyphaga</taxon>
        <taxon>Cucujiformia</taxon>
        <taxon>Chrysomeloidea</taxon>
        <taxon>Chrysomelidae</taxon>
        <taxon>Chrysomelinae</taxon>
        <taxon>Chrysomelini</taxon>
        <taxon>Phaedon</taxon>
    </lineage>
</organism>
<reference evidence="7" key="2">
    <citation type="submission" date="2022-10" db="EMBL/GenBank/DDBJ databases">
        <authorList>
            <consortium name="ENA_rothamsted_submissions"/>
            <consortium name="culmorum"/>
            <person name="King R."/>
        </authorList>
    </citation>
    <scope>NUCLEOTIDE SEQUENCE</scope>
</reference>
<dbReference type="Gene3D" id="2.170.300.10">
    <property type="entry name" value="Tie2 ligand-binding domain superfamily"/>
    <property type="match status" value="1"/>
</dbReference>
<evidence type="ECO:0000256" key="5">
    <source>
        <dbReference type="SAM" id="SignalP"/>
    </source>
</evidence>
<sequence>MNSKVDVLWMPTSLALLLQFIFTSGKLSGDNICLTEEIYLVNVTEYYLRNVTVRNYQWCYNVPPRCSFYTTRNINDTRIVERNQTRTNENCCPGYTQIDDKCISSKCLRCENGVCEDGACICSSGFKGTTCKVACDIGEWGPSCLEKCDCNLTCDSLNGCIEDRKKSDHSAPESEDILSITTVTPNETIPSHSGTAGVAEETEEFVETSSEPFRETSTDSSSGPNMEPIREKLQEPERILDRHLSEEVEEIHSKFEEGYDIPVEIMFEDQVQHDSSLKTTTDQTTQETFTFVFRVETPYHYNANRSLLNTYLKLVIPIFALLVLVALILGIYYVSRMGDRKLMRNKGNKAPAVRMRSILDDPLPDPPTHETENTKYLTSCEYRTAKTIGAPTFETRIICNMEQKPSDRPASDCREFIYDHPRSSSHRASSPTDVTKIPATSRSEPVYDEIIIENPFLYIH</sequence>
<feature type="transmembrane region" description="Helical" evidence="4">
    <location>
        <begin position="314"/>
        <end position="334"/>
    </location>
</feature>
<name>A0A9P0GRR0_PHACE</name>
<protein>
    <recommendedName>
        <fullName evidence="6">EMI domain-containing protein</fullName>
    </recommendedName>
</protein>
<dbReference type="Pfam" id="PF07546">
    <property type="entry name" value="EMI"/>
    <property type="match status" value="1"/>
</dbReference>
<accession>A0A9P0GRR0</accession>
<dbReference type="PROSITE" id="PS51041">
    <property type="entry name" value="EMI"/>
    <property type="match status" value="1"/>
</dbReference>
<keyword evidence="4" id="KW-0472">Membrane</keyword>
<feature type="domain" description="EMI" evidence="6">
    <location>
        <begin position="29"/>
        <end position="104"/>
    </location>
</feature>
<feature type="chain" id="PRO_5040452909" description="EMI domain-containing protein" evidence="5">
    <location>
        <begin position="26"/>
        <end position="460"/>
    </location>
</feature>
<reference evidence="7" key="1">
    <citation type="submission" date="2022-01" db="EMBL/GenBank/DDBJ databases">
        <authorList>
            <person name="King R."/>
        </authorList>
    </citation>
    <scope>NUCLEOTIDE SEQUENCE</scope>
</reference>
<feature type="signal peptide" evidence="5">
    <location>
        <begin position="1"/>
        <end position="25"/>
    </location>
</feature>
<evidence type="ECO:0000313" key="8">
    <source>
        <dbReference type="Proteomes" id="UP001153737"/>
    </source>
</evidence>
<dbReference type="Proteomes" id="UP001153737">
    <property type="component" value="Chromosome 17"/>
</dbReference>
<feature type="compositionally biased region" description="Polar residues" evidence="3">
    <location>
        <begin position="182"/>
        <end position="192"/>
    </location>
</feature>
<gene>
    <name evidence="7" type="ORF">PHAECO_LOCUS5784</name>
</gene>
<feature type="region of interest" description="Disordered" evidence="3">
    <location>
        <begin position="182"/>
        <end position="228"/>
    </location>
</feature>
<dbReference type="InterPro" id="IPR011489">
    <property type="entry name" value="EMI_domain"/>
</dbReference>
<keyword evidence="1 5" id="KW-0732">Signal</keyword>
<evidence type="ECO:0000313" key="7">
    <source>
        <dbReference type="EMBL" id="CAH1155108.1"/>
    </source>
</evidence>
<evidence type="ECO:0000259" key="6">
    <source>
        <dbReference type="PROSITE" id="PS51041"/>
    </source>
</evidence>
<keyword evidence="4" id="KW-0812">Transmembrane</keyword>
<dbReference type="EMBL" id="OU896723">
    <property type="protein sequence ID" value="CAH1155108.1"/>
    <property type="molecule type" value="Genomic_DNA"/>
</dbReference>
<evidence type="ECO:0000256" key="4">
    <source>
        <dbReference type="SAM" id="Phobius"/>
    </source>
</evidence>